<name>A0A1E7FD09_9STRA</name>
<keyword evidence="3" id="KW-0862">Zinc</keyword>
<keyword evidence="5" id="KW-0472">Membrane</keyword>
<dbReference type="Pfam" id="PF13639">
    <property type="entry name" value="zf-RING_2"/>
    <property type="match status" value="1"/>
</dbReference>
<proteinExistence type="predicted"/>
<gene>
    <name evidence="7" type="ORF">FRACYDRAFT_238658</name>
</gene>
<evidence type="ECO:0000313" key="7">
    <source>
        <dbReference type="EMBL" id="OEU16072.1"/>
    </source>
</evidence>
<dbReference type="UniPathway" id="UPA00143"/>
<dbReference type="SUPFAM" id="SSF57850">
    <property type="entry name" value="RING/U-box"/>
    <property type="match status" value="1"/>
</dbReference>
<keyword evidence="1" id="KW-0479">Metal-binding</keyword>
<reference evidence="7 8" key="1">
    <citation type="submission" date="2016-09" db="EMBL/GenBank/DDBJ databases">
        <title>Extensive genetic diversity and differential bi-allelic expression allows diatom success in the polar Southern Ocean.</title>
        <authorList>
            <consortium name="DOE Joint Genome Institute"/>
            <person name="Mock T."/>
            <person name="Otillar R.P."/>
            <person name="Strauss J."/>
            <person name="Dupont C."/>
            <person name="Frickenhaus S."/>
            <person name="Maumus F."/>
            <person name="Mcmullan M."/>
            <person name="Sanges R."/>
            <person name="Schmutz J."/>
            <person name="Toseland A."/>
            <person name="Valas R."/>
            <person name="Veluchamy A."/>
            <person name="Ward B.J."/>
            <person name="Allen A."/>
            <person name="Barry K."/>
            <person name="Falciatore A."/>
            <person name="Ferrante M."/>
            <person name="Fortunato A.E."/>
            <person name="Gloeckner G."/>
            <person name="Gruber A."/>
            <person name="Hipkin R."/>
            <person name="Janech M."/>
            <person name="Kroth P."/>
            <person name="Leese F."/>
            <person name="Lindquist E."/>
            <person name="Lyon B.R."/>
            <person name="Martin J."/>
            <person name="Mayer C."/>
            <person name="Parker M."/>
            <person name="Quesneville H."/>
            <person name="Raymond J."/>
            <person name="Uhlig C."/>
            <person name="Valentin K.U."/>
            <person name="Worden A.Z."/>
            <person name="Armbrust E.V."/>
            <person name="Bowler C."/>
            <person name="Green B."/>
            <person name="Moulton V."/>
            <person name="Van Oosterhout C."/>
            <person name="Grigoriev I."/>
        </authorList>
    </citation>
    <scope>NUCLEOTIDE SEQUENCE [LARGE SCALE GENOMIC DNA]</scope>
    <source>
        <strain evidence="7 8">CCMP1102</strain>
    </source>
</reference>
<evidence type="ECO:0000256" key="2">
    <source>
        <dbReference type="ARBA" id="ARBA00022771"/>
    </source>
</evidence>
<sequence length="197" mass="21819">MHFIHGFIPLQFWHQFYTCIILVGGLGGLISFCLASIATNGKGGIELILSVALLSLLLIRIFMPPLLTTTTTMTDDESYFLSSDSNNKYTKKIHELAIDTRVLTTKNDDEKELISSSPTCSSSCSICLQGFEIEQKISTITVCHHTYHTNCLNMWISKSTTCPNCRQDLGILPAAKYNPSSTEQNAAFATLICTLKR</sequence>
<keyword evidence="5" id="KW-1133">Transmembrane helix</keyword>
<dbReference type="GO" id="GO:0016567">
    <property type="term" value="P:protein ubiquitination"/>
    <property type="evidence" value="ECO:0007669"/>
    <property type="project" value="UniProtKB-UniPathway"/>
</dbReference>
<keyword evidence="5" id="KW-0812">Transmembrane</keyword>
<feature type="domain" description="RING-type" evidence="6">
    <location>
        <begin position="124"/>
        <end position="166"/>
    </location>
</feature>
<evidence type="ECO:0000259" key="6">
    <source>
        <dbReference type="PROSITE" id="PS50089"/>
    </source>
</evidence>
<keyword evidence="2 4" id="KW-0863">Zinc-finger</keyword>
<feature type="transmembrane region" description="Helical" evidence="5">
    <location>
        <begin position="12"/>
        <end position="35"/>
    </location>
</feature>
<keyword evidence="8" id="KW-1185">Reference proteome</keyword>
<evidence type="ECO:0000256" key="3">
    <source>
        <dbReference type="ARBA" id="ARBA00022833"/>
    </source>
</evidence>
<dbReference type="InterPro" id="IPR013083">
    <property type="entry name" value="Znf_RING/FYVE/PHD"/>
</dbReference>
<dbReference type="InterPro" id="IPR052788">
    <property type="entry name" value="RING-type_E3_ligase_ATL"/>
</dbReference>
<dbReference type="OrthoDB" id="48923at2759"/>
<accession>A0A1E7FD09</accession>
<dbReference type="InterPro" id="IPR001841">
    <property type="entry name" value="Znf_RING"/>
</dbReference>
<evidence type="ECO:0000256" key="1">
    <source>
        <dbReference type="ARBA" id="ARBA00022723"/>
    </source>
</evidence>
<dbReference type="KEGG" id="fcy:FRACYDRAFT_238658"/>
<dbReference type="PANTHER" id="PTHR45798:SF97">
    <property type="entry name" value="ALCOHOL-SENSITIVE RING FINGER PROTEIN 1"/>
    <property type="match status" value="1"/>
</dbReference>
<dbReference type="InParanoid" id="A0A1E7FD09"/>
<dbReference type="GO" id="GO:0008270">
    <property type="term" value="F:zinc ion binding"/>
    <property type="evidence" value="ECO:0007669"/>
    <property type="project" value="UniProtKB-KW"/>
</dbReference>
<dbReference type="Gene3D" id="3.30.40.10">
    <property type="entry name" value="Zinc/RING finger domain, C3HC4 (zinc finger)"/>
    <property type="match status" value="1"/>
</dbReference>
<dbReference type="EMBL" id="KV784358">
    <property type="protein sequence ID" value="OEU16072.1"/>
    <property type="molecule type" value="Genomic_DNA"/>
</dbReference>
<evidence type="ECO:0000313" key="8">
    <source>
        <dbReference type="Proteomes" id="UP000095751"/>
    </source>
</evidence>
<dbReference type="PROSITE" id="PS50089">
    <property type="entry name" value="ZF_RING_2"/>
    <property type="match status" value="1"/>
</dbReference>
<dbReference type="SMART" id="SM00184">
    <property type="entry name" value="RING"/>
    <property type="match status" value="1"/>
</dbReference>
<dbReference type="PANTHER" id="PTHR45798">
    <property type="entry name" value="RING-H2 FINGER PROTEIN ATL61-RELATED-RELATED"/>
    <property type="match status" value="1"/>
</dbReference>
<protein>
    <recommendedName>
        <fullName evidence="6">RING-type domain-containing protein</fullName>
    </recommendedName>
</protein>
<feature type="transmembrane region" description="Helical" evidence="5">
    <location>
        <begin position="47"/>
        <end position="67"/>
    </location>
</feature>
<dbReference type="Proteomes" id="UP000095751">
    <property type="component" value="Unassembled WGS sequence"/>
</dbReference>
<dbReference type="AlphaFoldDB" id="A0A1E7FD09"/>
<evidence type="ECO:0000256" key="5">
    <source>
        <dbReference type="SAM" id="Phobius"/>
    </source>
</evidence>
<organism evidence="7 8">
    <name type="scientific">Fragilariopsis cylindrus CCMP1102</name>
    <dbReference type="NCBI Taxonomy" id="635003"/>
    <lineage>
        <taxon>Eukaryota</taxon>
        <taxon>Sar</taxon>
        <taxon>Stramenopiles</taxon>
        <taxon>Ochrophyta</taxon>
        <taxon>Bacillariophyta</taxon>
        <taxon>Bacillariophyceae</taxon>
        <taxon>Bacillariophycidae</taxon>
        <taxon>Bacillariales</taxon>
        <taxon>Bacillariaceae</taxon>
        <taxon>Fragilariopsis</taxon>
    </lineage>
</organism>
<evidence type="ECO:0000256" key="4">
    <source>
        <dbReference type="PROSITE-ProRule" id="PRU00175"/>
    </source>
</evidence>